<dbReference type="Gene3D" id="1.10.510.10">
    <property type="entry name" value="Transferase(Phosphotransferase) domain 1"/>
    <property type="match status" value="1"/>
</dbReference>
<dbReference type="EC" id="2.7.11.24" evidence="1"/>
<dbReference type="Pfam" id="PF00069">
    <property type="entry name" value="Pkinase"/>
    <property type="match status" value="1"/>
</dbReference>
<keyword evidence="5 12" id="KW-0418">Kinase</keyword>
<evidence type="ECO:0000256" key="4">
    <source>
        <dbReference type="ARBA" id="ARBA00022741"/>
    </source>
</evidence>
<dbReference type="AlphaFoldDB" id="A0A094ZJU2"/>
<keyword evidence="10" id="KW-1133">Transmembrane helix</keyword>
<dbReference type="InterPro" id="IPR000719">
    <property type="entry name" value="Prot_kinase_dom"/>
</dbReference>
<feature type="transmembrane region" description="Helical" evidence="10">
    <location>
        <begin position="21"/>
        <end position="42"/>
    </location>
</feature>
<dbReference type="STRING" id="6185.A0A094ZJU2"/>
<keyword evidence="6" id="KW-0067">ATP-binding</keyword>
<dbReference type="InterPro" id="IPR050117">
    <property type="entry name" value="MAPK"/>
</dbReference>
<keyword evidence="2" id="KW-0723">Serine/threonine-protein kinase</keyword>
<sequence length="1048" mass="119871">MKSQRTSQPVELYTSGLLPAVFTYCSSGTSICIFTAAYGIVWKALNKKTKEIIALKKIFDAFRNQTDAQRTFREIAFLQNFGNHPNIVRLYNVIRASSDKDIYLVFEFMETDLHNVIKKGNILNDVHKQYIMYQLLKATAYLHSGEVIHRDQKPSNVLLDSDCLVKLCDFGLARSLKGRNMKYDNGNGKINCKTLLPALTEYVATRWYRAPEILLACHDYTKGVDIWSLGCILGEMLIGTPLFPGTSTLDQIERIMGGLPKPSPEDLASVKSPYSSSILQKAHIRNRRSLDQLLINVDKTATDLLYKMLHFNPHKRITALEALKHPYVRKFYSPNEIMIMNHHVTPPLDDNIQLTVSEYRDRLYQMISSKKTNTTTTIMVQNGINKTDSTERKTVITGIPQPIPYSTYSHNKKRSTTKEHPSSNHQTTIIKRQDLQHYHQHQEQQQQQSNQKDTPQGHCDDNSNNNNTKSNKKNHVVCVQVNLLHKEPQNHSINDHHDIVAILTPKLTSMSLANGINNNTNCNMTGFNNNANQLHDSHQINGNTNDYDYNDNVNDDKYDVFHRSASLSLPSTITSTTGATITAQAKTVQSKQHYQMRSISQNSKANSNLSTVHYSPVNSQRIVGLNYSQLHENRHISSQPENLPLDHEYDYLQGTNDRYEYCKNNSNNSSHCFLYNEKHCSTSNIQKNLLNDRTDISMHKTSPNEYQNGISKVSSSIIELPPNVVQSTNNISNNINETIIGRSTDIQNSMFQSKISTSLNNLKAKFHNNQSQQQQPPPPPPPQQQQQQQPQQHQHNYRRHSSDHNRSKYNYNNQSINQLNNDYHYQKTTKDEHDLDPNLYQTSLKQHTLTNPSLLNNQENLSIKRYQTELVPLNNYDSLKVNGQHYQVHTVITHNNNNNTLYNSDQSDQRLPTKQLHNRIISLSAIHNHDHHYHHEQSKDQTHLTRFNSTNNNLDTHWNNKNKSMIICNGSSNNSSSINHQIVTTSQLLQTTTTITTTIATTPPPPSSSSKPIILDSLKITNFLHQYQNTHLIKPNSFIKQSMKNVKL</sequence>
<name>A0A094ZJU2_SCHHA</name>
<keyword evidence="3" id="KW-0808">Transferase</keyword>
<dbReference type="Gene3D" id="3.30.200.20">
    <property type="entry name" value="Phosphorylase Kinase, domain 1"/>
    <property type="match status" value="1"/>
</dbReference>
<evidence type="ECO:0000256" key="5">
    <source>
        <dbReference type="ARBA" id="ARBA00022777"/>
    </source>
</evidence>
<dbReference type="FunFam" id="3.30.200.20:FF:000166">
    <property type="entry name" value="Mitogen-activated protein kinase"/>
    <property type="match status" value="1"/>
</dbReference>
<dbReference type="GO" id="GO:0004707">
    <property type="term" value="F:MAP kinase activity"/>
    <property type="evidence" value="ECO:0007669"/>
    <property type="project" value="UniProtKB-EC"/>
</dbReference>
<organism evidence="12">
    <name type="scientific">Schistosoma haematobium</name>
    <name type="common">Blood fluke</name>
    <dbReference type="NCBI Taxonomy" id="6185"/>
    <lineage>
        <taxon>Eukaryota</taxon>
        <taxon>Metazoa</taxon>
        <taxon>Spiralia</taxon>
        <taxon>Lophotrochozoa</taxon>
        <taxon>Platyhelminthes</taxon>
        <taxon>Trematoda</taxon>
        <taxon>Digenea</taxon>
        <taxon>Strigeidida</taxon>
        <taxon>Schistosomatoidea</taxon>
        <taxon>Schistosomatidae</taxon>
        <taxon>Schistosoma</taxon>
    </lineage>
</organism>
<feature type="region of interest" description="Disordered" evidence="9">
    <location>
        <begin position="383"/>
        <end position="473"/>
    </location>
</feature>
<feature type="domain" description="Protein kinase" evidence="11">
    <location>
        <begin position="27"/>
        <end position="328"/>
    </location>
</feature>
<feature type="compositionally biased region" description="Low complexity" evidence="9">
    <location>
        <begin position="784"/>
        <end position="794"/>
    </location>
</feature>
<dbReference type="PANTHER" id="PTHR24055">
    <property type="entry name" value="MITOGEN-ACTIVATED PROTEIN KINASE"/>
    <property type="match status" value="1"/>
</dbReference>
<proteinExistence type="predicted"/>
<dbReference type="GO" id="GO:0005524">
    <property type="term" value="F:ATP binding"/>
    <property type="evidence" value="ECO:0007669"/>
    <property type="project" value="UniProtKB-KW"/>
</dbReference>
<feature type="region of interest" description="Disordered" evidence="9">
    <location>
        <begin position="768"/>
        <end position="812"/>
    </location>
</feature>
<evidence type="ECO:0000256" key="1">
    <source>
        <dbReference type="ARBA" id="ARBA00012411"/>
    </source>
</evidence>
<gene>
    <name evidence="12" type="ORF">MS3_03121</name>
</gene>
<evidence type="ECO:0000256" key="10">
    <source>
        <dbReference type="SAM" id="Phobius"/>
    </source>
</evidence>
<feature type="compositionally biased region" description="Basic and acidic residues" evidence="9">
    <location>
        <begin position="431"/>
        <end position="442"/>
    </location>
</feature>
<dbReference type="PROSITE" id="PS01351">
    <property type="entry name" value="MAPK"/>
    <property type="match status" value="1"/>
</dbReference>
<dbReference type="InterPro" id="IPR003527">
    <property type="entry name" value="MAP_kinase_CS"/>
</dbReference>
<evidence type="ECO:0000256" key="3">
    <source>
        <dbReference type="ARBA" id="ARBA00022679"/>
    </source>
</evidence>
<evidence type="ECO:0000256" key="2">
    <source>
        <dbReference type="ARBA" id="ARBA00022527"/>
    </source>
</evidence>
<dbReference type="InterPro" id="IPR011009">
    <property type="entry name" value="Kinase-like_dom_sf"/>
</dbReference>
<accession>A0A094ZJU2</accession>
<protein>
    <recommendedName>
        <fullName evidence="1">mitogen-activated protein kinase</fullName>
        <ecNumber evidence="1">2.7.11.24</ecNumber>
    </recommendedName>
</protein>
<keyword evidence="4" id="KW-0547">Nucleotide-binding</keyword>
<evidence type="ECO:0000256" key="7">
    <source>
        <dbReference type="ARBA" id="ARBA00047592"/>
    </source>
</evidence>
<reference evidence="12" key="1">
    <citation type="journal article" date="2012" name="Nat. Genet.">
        <title>Whole-genome sequence of Schistosoma haematobium.</title>
        <authorList>
            <person name="Young N.D."/>
            <person name="Jex A.R."/>
            <person name="Li B."/>
            <person name="Liu S."/>
            <person name="Yang L."/>
            <person name="Xiong Z."/>
            <person name="Li Y."/>
            <person name="Cantacessi C."/>
            <person name="Hall R.S."/>
            <person name="Xu X."/>
            <person name="Chen F."/>
            <person name="Wu X."/>
            <person name="Zerlotini A."/>
            <person name="Oliveira G."/>
            <person name="Hofmann A."/>
            <person name="Zhang G."/>
            <person name="Fang X."/>
            <person name="Kang Y."/>
            <person name="Campbell B.E."/>
            <person name="Loukas A."/>
            <person name="Ranganathan S."/>
            <person name="Rollinson D."/>
            <person name="Rinaldi G."/>
            <person name="Brindley P.J."/>
            <person name="Yang H."/>
            <person name="Wang J."/>
            <person name="Wang J."/>
            <person name="Gasser R.B."/>
        </authorList>
    </citation>
    <scope>NUCLEOTIDE SEQUENCE [LARGE SCALE GENOMIC DNA]</scope>
</reference>
<dbReference type="CDD" id="cd07852">
    <property type="entry name" value="STKc_MAPK15-like"/>
    <property type="match status" value="1"/>
</dbReference>
<evidence type="ECO:0000256" key="9">
    <source>
        <dbReference type="SAM" id="MobiDB-lite"/>
    </source>
</evidence>
<dbReference type="SUPFAM" id="SSF56112">
    <property type="entry name" value="Protein kinase-like (PK-like)"/>
    <property type="match status" value="1"/>
</dbReference>
<evidence type="ECO:0000313" key="12">
    <source>
        <dbReference type="EMBL" id="KGB34885.1"/>
    </source>
</evidence>
<keyword evidence="10" id="KW-0472">Membrane</keyword>
<dbReference type="PROSITE" id="PS50011">
    <property type="entry name" value="PROTEIN_KINASE_DOM"/>
    <property type="match status" value="1"/>
</dbReference>
<dbReference type="EMBL" id="KL250641">
    <property type="protein sequence ID" value="KGB34885.1"/>
    <property type="molecule type" value="Genomic_DNA"/>
</dbReference>
<evidence type="ECO:0000256" key="8">
    <source>
        <dbReference type="ARBA" id="ARBA00048312"/>
    </source>
</evidence>
<comment type="catalytic activity">
    <reaction evidence="7">
        <text>L-threonyl-[protein] + ATP = O-phospho-L-threonyl-[protein] + ADP + H(+)</text>
        <dbReference type="Rhea" id="RHEA:46608"/>
        <dbReference type="Rhea" id="RHEA-COMP:11060"/>
        <dbReference type="Rhea" id="RHEA-COMP:11605"/>
        <dbReference type="ChEBI" id="CHEBI:15378"/>
        <dbReference type="ChEBI" id="CHEBI:30013"/>
        <dbReference type="ChEBI" id="CHEBI:30616"/>
        <dbReference type="ChEBI" id="CHEBI:61977"/>
        <dbReference type="ChEBI" id="CHEBI:456216"/>
        <dbReference type="EC" id="2.7.11.24"/>
    </reaction>
</comment>
<keyword evidence="10" id="KW-0812">Transmembrane</keyword>
<evidence type="ECO:0000259" key="11">
    <source>
        <dbReference type="PROSITE" id="PS50011"/>
    </source>
</evidence>
<evidence type="ECO:0000256" key="6">
    <source>
        <dbReference type="ARBA" id="ARBA00022840"/>
    </source>
</evidence>
<comment type="catalytic activity">
    <reaction evidence="8">
        <text>L-seryl-[protein] + ATP = O-phospho-L-seryl-[protein] + ADP + H(+)</text>
        <dbReference type="Rhea" id="RHEA:17989"/>
        <dbReference type="Rhea" id="RHEA-COMP:9863"/>
        <dbReference type="Rhea" id="RHEA-COMP:11604"/>
        <dbReference type="ChEBI" id="CHEBI:15378"/>
        <dbReference type="ChEBI" id="CHEBI:29999"/>
        <dbReference type="ChEBI" id="CHEBI:30616"/>
        <dbReference type="ChEBI" id="CHEBI:83421"/>
        <dbReference type="ChEBI" id="CHEBI:456216"/>
        <dbReference type="EC" id="2.7.11.24"/>
    </reaction>
</comment>
<dbReference type="FunFam" id="1.10.510.10:FF:000238">
    <property type="entry name" value="Mitogen-activated protein kinase"/>
    <property type="match status" value="1"/>
</dbReference>